<name>A0A9X0W836_9GAMM</name>
<gene>
    <name evidence="2" type="ORF">CKO42_08950</name>
</gene>
<dbReference type="Proteomes" id="UP001138768">
    <property type="component" value="Unassembled WGS sequence"/>
</dbReference>
<dbReference type="InterPro" id="IPR002826">
    <property type="entry name" value="MptE-like"/>
</dbReference>
<reference evidence="2 3" key="1">
    <citation type="journal article" date="2020" name="Microorganisms">
        <title>Osmotic Adaptation and Compatible Solute Biosynthesis of Phototrophic Bacteria as Revealed from Genome Analyses.</title>
        <authorList>
            <person name="Imhoff J.F."/>
            <person name="Rahn T."/>
            <person name="Kunzel S."/>
            <person name="Keller A."/>
            <person name="Neulinger S.C."/>
        </authorList>
    </citation>
    <scope>NUCLEOTIDE SEQUENCE [LARGE SCALE GENOMIC DNA]</scope>
    <source>
        <strain evidence="2 3">DSM 25653</strain>
    </source>
</reference>
<dbReference type="AlphaFoldDB" id="A0A9X0W836"/>
<proteinExistence type="predicted"/>
<feature type="domain" description="6-hydroxymethylpterin diphosphokinase MptE-like" evidence="1">
    <location>
        <begin position="18"/>
        <end position="169"/>
    </location>
</feature>
<organism evidence="2 3">
    <name type="scientific">Lamprobacter modestohalophilus</name>
    <dbReference type="NCBI Taxonomy" id="1064514"/>
    <lineage>
        <taxon>Bacteria</taxon>
        <taxon>Pseudomonadati</taxon>
        <taxon>Pseudomonadota</taxon>
        <taxon>Gammaproteobacteria</taxon>
        <taxon>Chromatiales</taxon>
        <taxon>Chromatiaceae</taxon>
        <taxon>Lamprobacter</taxon>
    </lineage>
</organism>
<comment type="caution">
    <text evidence="2">The sequence shown here is derived from an EMBL/GenBank/DDBJ whole genome shotgun (WGS) entry which is preliminary data.</text>
</comment>
<accession>A0A9X0W836</accession>
<dbReference type="RefSeq" id="WP_200242377.1">
    <property type="nucleotide sequence ID" value="NZ_NRRY01000011.1"/>
</dbReference>
<dbReference type="EMBL" id="NRRY01000011">
    <property type="protein sequence ID" value="MBK1618562.1"/>
    <property type="molecule type" value="Genomic_DNA"/>
</dbReference>
<evidence type="ECO:0000313" key="2">
    <source>
        <dbReference type="EMBL" id="MBK1618562.1"/>
    </source>
</evidence>
<protein>
    <recommendedName>
        <fullName evidence="1">6-hydroxymethylpterin diphosphokinase MptE-like domain-containing protein</fullName>
    </recommendedName>
</protein>
<evidence type="ECO:0000313" key="3">
    <source>
        <dbReference type="Proteomes" id="UP001138768"/>
    </source>
</evidence>
<dbReference type="Pfam" id="PF01973">
    <property type="entry name" value="MptE-like"/>
    <property type="match status" value="1"/>
</dbReference>
<dbReference type="Gene3D" id="3.90.1480.10">
    <property type="entry name" value="Alpha-2,3-sialyltransferase"/>
    <property type="match status" value="1"/>
</dbReference>
<keyword evidence="3" id="KW-1185">Reference proteome</keyword>
<evidence type="ECO:0000259" key="1">
    <source>
        <dbReference type="Pfam" id="PF01973"/>
    </source>
</evidence>
<sequence>MPKTALITGQDGSRITWLKNRHAGERCVLVANGPSLNQMDLSFLKRETSIGLNKIFLGFKRFRFYPRYYVAINGKVIEQAADQIKALNCVKFISRDDAKGRIQEDALTHLIKTHAFQVGEDGSQQPGFCHDIATEGVHQGWTVTHAGLQIAYHLGFAEVVIIGLDHRFEYSGKPNEAKVMEGSDPNHFCPNYFGGGQTWDNPDLEHSEASFRLARHEYEKAGRRIIDATLNGACTVFEKVDYKTLFQLNG</sequence>